<protein>
    <submittedName>
        <fullName evidence="3">Transcriptional regulator, AcrR family</fullName>
    </submittedName>
</protein>
<keyword evidence="1" id="KW-0238">DNA-binding</keyword>
<proteinExistence type="predicted"/>
<dbReference type="InterPro" id="IPR001647">
    <property type="entry name" value="HTH_TetR"/>
</dbReference>
<reference evidence="3" key="1">
    <citation type="submission" date="2018-06" db="EMBL/GenBank/DDBJ databases">
        <authorList>
            <person name="Zhirakovskaya E."/>
        </authorList>
    </citation>
    <scope>NUCLEOTIDE SEQUENCE</scope>
</reference>
<feature type="domain" description="HTH tetR-type" evidence="2">
    <location>
        <begin position="6"/>
        <end position="66"/>
    </location>
</feature>
<name>A0A3B0S1Z7_9ZZZZ</name>
<dbReference type="PANTHER" id="PTHR30328:SF54">
    <property type="entry name" value="HTH-TYPE TRANSCRIPTIONAL REPRESSOR SCO4008"/>
    <property type="match status" value="1"/>
</dbReference>
<dbReference type="InterPro" id="IPR009057">
    <property type="entry name" value="Homeodomain-like_sf"/>
</dbReference>
<dbReference type="PANTHER" id="PTHR30328">
    <property type="entry name" value="TRANSCRIPTIONAL REPRESSOR"/>
    <property type="match status" value="1"/>
</dbReference>
<dbReference type="InterPro" id="IPR050109">
    <property type="entry name" value="HTH-type_TetR-like_transc_reg"/>
</dbReference>
<dbReference type="GO" id="GO:0003677">
    <property type="term" value="F:DNA binding"/>
    <property type="evidence" value="ECO:0007669"/>
    <property type="project" value="UniProtKB-KW"/>
</dbReference>
<evidence type="ECO:0000313" key="3">
    <source>
        <dbReference type="EMBL" id="VAV98757.1"/>
    </source>
</evidence>
<dbReference type="Gene3D" id="1.10.357.10">
    <property type="entry name" value="Tetracycline Repressor, domain 2"/>
    <property type="match status" value="1"/>
</dbReference>
<organism evidence="3">
    <name type="scientific">hydrothermal vent metagenome</name>
    <dbReference type="NCBI Taxonomy" id="652676"/>
    <lineage>
        <taxon>unclassified sequences</taxon>
        <taxon>metagenomes</taxon>
        <taxon>ecological metagenomes</taxon>
    </lineage>
</organism>
<accession>A0A3B0S1Z7</accession>
<dbReference type="InterPro" id="IPR041467">
    <property type="entry name" value="Sco4008_C"/>
</dbReference>
<dbReference type="AlphaFoldDB" id="A0A3B0S1Z7"/>
<dbReference type="SUPFAM" id="SSF46689">
    <property type="entry name" value="Homeodomain-like"/>
    <property type="match status" value="1"/>
</dbReference>
<evidence type="ECO:0000259" key="2">
    <source>
        <dbReference type="PROSITE" id="PS50977"/>
    </source>
</evidence>
<gene>
    <name evidence="3" type="ORF">MNBD_ACTINO01-1669</name>
</gene>
<evidence type="ECO:0000256" key="1">
    <source>
        <dbReference type="ARBA" id="ARBA00023125"/>
    </source>
</evidence>
<dbReference type="SUPFAM" id="SSF48498">
    <property type="entry name" value="Tetracyclin repressor-like, C-terminal domain"/>
    <property type="match status" value="1"/>
</dbReference>
<dbReference type="InterPro" id="IPR036271">
    <property type="entry name" value="Tet_transcr_reg_TetR-rel_C_sf"/>
</dbReference>
<dbReference type="Pfam" id="PF17926">
    <property type="entry name" value="TetR_C_21"/>
    <property type="match status" value="1"/>
</dbReference>
<sequence length="213" mass="24101">MKRTSDATRSRIFDAARAEFARFGIAGARVDRIAENAPANKARIYEYFGDKESLFALVLEVELERLGSAIPVPEDPRGIPNYVRAVFDYHAVNPDLVRLLYWEALHFSSQDAPREEERRTFYAQRAEYLAQAQADGVIPGSLDPRHLHFLLLSLATSWFGLPQLARMHMDDDPRASQNLVAQREHVVWAVCRILGLEDRGGPDNATHSDDIDL</sequence>
<dbReference type="PRINTS" id="PR00455">
    <property type="entry name" value="HTHTETR"/>
</dbReference>
<dbReference type="Pfam" id="PF00440">
    <property type="entry name" value="TetR_N"/>
    <property type="match status" value="1"/>
</dbReference>
<dbReference type="EMBL" id="UOEI01000241">
    <property type="protein sequence ID" value="VAV98757.1"/>
    <property type="molecule type" value="Genomic_DNA"/>
</dbReference>
<dbReference type="PROSITE" id="PS50977">
    <property type="entry name" value="HTH_TETR_2"/>
    <property type="match status" value="1"/>
</dbReference>